<accession>A0A2W5K4R9</accession>
<feature type="transmembrane region" description="Helical" evidence="7">
    <location>
        <begin position="206"/>
        <end position="227"/>
    </location>
</feature>
<feature type="transmembrane region" description="Helical" evidence="7">
    <location>
        <begin position="371"/>
        <end position="389"/>
    </location>
</feature>
<keyword evidence="6 7" id="KW-0472">Membrane</keyword>
<evidence type="ECO:0000256" key="5">
    <source>
        <dbReference type="ARBA" id="ARBA00022989"/>
    </source>
</evidence>
<feature type="transmembrane region" description="Helical" evidence="7">
    <location>
        <begin position="21"/>
        <end position="43"/>
    </location>
</feature>
<feature type="transmembrane region" description="Helical" evidence="7">
    <location>
        <begin position="55"/>
        <end position="74"/>
    </location>
</feature>
<feature type="transmembrane region" description="Helical" evidence="7">
    <location>
        <begin position="272"/>
        <end position="295"/>
    </location>
</feature>
<feature type="transmembrane region" description="Helical" evidence="7">
    <location>
        <begin position="307"/>
        <end position="325"/>
    </location>
</feature>
<evidence type="ECO:0000256" key="2">
    <source>
        <dbReference type="ARBA" id="ARBA00022448"/>
    </source>
</evidence>
<feature type="transmembrane region" description="Helical" evidence="7">
    <location>
        <begin position="451"/>
        <end position="473"/>
    </location>
</feature>
<dbReference type="RefSeq" id="WP_290595399.1">
    <property type="nucleotide sequence ID" value="NZ_CAKZIO010000003.1"/>
</dbReference>
<comment type="caution">
    <text evidence="9">The sequence shown here is derived from an EMBL/GenBank/DDBJ whole genome shotgun (WGS) entry which is preliminary data.</text>
</comment>
<keyword evidence="3" id="KW-1003">Cell membrane</keyword>
<feature type="transmembrane region" description="Helical" evidence="7">
    <location>
        <begin position="146"/>
        <end position="168"/>
    </location>
</feature>
<evidence type="ECO:0000256" key="1">
    <source>
        <dbReference type="ARBA" id="ARBA00004651"/>
    </source>
</evidence>
<dbReference type="Gene3D" id="1.20.1720.10">
    <property type="entry name" value="Multidrug resistance protein D"/>
    <property type="match status" value="1"/>
</dbReference>
<evidence type="ECO:0000256" key="7">
    <source>
        <dbReference type="SAM" id="Phobius"/>
    </source>
</evidence>
<dbReference type="InterPro" id="IPR020846">
    <property type="entry name" value="MFS_dom"/>
</dbReference>
<evidence type="ECO:0000256" key="6">
    <source>
        <dbReference type="ARBA" id="ARBA00023136"/>
    </source>
</evidence>
<evidence type="ECO:0000313" key="9">
    <source>
        <dbReference type="EMBL" id="PZP89816.1"/>
    </source>
</evidence>
<feature type="transmembrane region" description="Helical" evidence="7">
    <location>
        <begin position="401"/>
        <end position="422"/>
    </location>
</feature>
<evidence type="ECO:0000259" key="8">
    <source>
        <dbReference type="PROSITE" id="PS50850"/>
    </source>
</evidence>
<dbReference type="InterPro" id="IPR036259">
    <property type="entry name" value="MFS_trans_sf"/>
</dbReference>
<feature type="transmembrane region" description="Helical" evidence="7">
    <location>
        <begin position="114"/>
        <end position="134"/>
    </location>
</feature>
<dbReference type="Pfam" id="PF07690">
    <property type="entry name" value="MFS_1"/>
    <property type="match status" value="1"/>
</dbReference>
<comment type="subcellular location">
    <subcellularLocation>
        <location evidence="1">Cell membrane</location>
        <topology evidence="1">Multi-pass membrane protein</topology>
    </subcellularLocation>
</comment>
<feature type="transmembrane region" description="Helical" evidence="7">
    <location>
        <begin position="174"/>
        <end position="194"/>
    </location>
</feature>
<dbReference type="AlphaFoldDB" id="A0A2W5K4R9"/>
<feature type="transmembrane region" description="Helical" evidence="7">
    <location>
        <begin position="332"/>
        <end position="351"/>
    </location>
</feature>
<dbReference type="GO" id="GO:0022857">
    <property type="term" value="F:transmembrane transporter activity"/>
    <property type="evidence" value="ECO:0007669"/>
    <property type="project" value="InterPro"/>
</dbReference>
<reference evidence="9 10" key="1">
    <citation type="submission" date="2017-08" db="EMBL/GenBank/DDBJ databases">
        <title>Infants hospitalized years apart are colonized by the same room-sourced microbial strains.</title>
        <authorList>
            <person name="Brooks B."/>
            <person name="Olm M.R."/>
            <person name="Firek B.A."/>
            <person name="Baker R."/>
            <person name="Thomas B.C."/>
            <person name="Morowitz M.J."/>
            <person name="Banfield J.F."/>
        </authorList>
    </citation>
    <scope>NUCLEOTIDE SEQUENCE [LARGE SCALE GENOMIC DNA]</scope>
    <source>
        <strain evidence="9">S2_006_000_R1_57</strain>
    </source>
</reference>
<evidence type="ECO:0000256" key="4">
    <source>
        <dbReference type="ARBA" id="ARBA00022692"/>
    </source>
</evidence>
<organism evidence="9 10">
    <name type="scientific">Lawsonella clevelandensis</name>
    <dbReference type="NCBI Taxonomy" id="1528099"/>
    <lineage>
        <taxon>Bacteria</taxon>
        <taxon>Bacillati</taxon>
        <taxon>Actinomycetota</taxon>
        <taxon>Actinomycetes</taxon>
        <taxon>Mycobacteriales</taxon>
        <taxon>Lawsonellaceae</taxon>
        <taxon>Lawsonella</taxon>
    </lineage>
</organism>
<dbReference type="PANTHER" id="PTHR42718:SF46">
    <property type="entry name" value="BLR6921 PROTEIN"/>
    <property type="match status" value="1"/>
</dbReference>
<protein>
    <submittedName>
        <fullName evidence="9">MFS transporter</fullName>
    </submittedName>
</protein>
<keyword evidence="2" id="KW-0813">Transport</keyword>
<feature type="transmembrane region" description="Helical" evidence="7">
    <location>
        <begin position="233"/>
        <end position="251"/>
    </location>
</feature>
<evidence type="ECO:0000256" key="3">
    <source>
        <dbReference type="ARBA" id="ARBA00022475"/>
    </source>
</evidence>
<feature type="domain" description="Major facilitator superfamily (MFS) profile" evidence="8">
    <location>
        <begin position="20"/>
        <end position="478"/>
    </location>
</feature>
<keyword evidence="4 7" id="KW-0812">Transmembrane</keyword>
<dbReference type="Gene3D" id="1.20.1250.20">
    <property type="entry name" value="MFS general substrate transporter like domains"/>
    <property type="match status" value="1"/>
</dbReference>
<gene>
    <name evidence="9" type="ORF">DI579_01240</name>
</gene>
<dbReference type="EMBL" id="QFOZ01000001">
    <property type="protein sequence ID" value="PZP89816.1"/>
    <property type="molecule type" value="Genomic_DNA"/>
</dbReference>
<proteinExistence type="predicted"/>
<dbReference type="GO" id="GO:0005886">
    <property type="term" value="C:plasma membrane"/>
    <property type="evidence" value="ECO:0007669"/>
    <property type="project" value="UniProtKB-SubCell"/>
</dbReference>
<dbReference type="Proteomes" id="UP000248606">
    <property type="component" value="Unassembled WGS sequence"/>
</dbReference>
<evidence type="ECO:0000313" key="10">
    <source>
        <dbReference type="Proteomes" id="UP000248606"/>
    </source>
</evidence>
<feature type="transmembrane region" description="Helical" evidence="7">
    <location>
        <begin position="86"/>
        <end position="108"/>
    </location>
</feature>
<dbReference type="PROSITE" id="PS50850">
    <property type="entry name" value="MFS"/>
    <property type="match status" value="1"/>
</dbReference>
<dbReference type="CDD" id="cd17321">
    <property type="entry name" value="MFS_MMR_MDR_like"/>
    <property type="match status" value="1"/>
</dbReference>
<dbReference type="InterPro" id="IPR011701">
    <property type="entry name" value="MFS"/>
</dbReference>
<sequence>MTDAPQAAAPQEKVSAFGLPLLVLSLLQFMVVVDGTVVNLALAPIQRELGLSESASSWVITAYALAYGGLLLLGGRIGDVLGRKRAFLIGVGTFTVASLLCGLSRWPIMLILSRVLQGLGAAIASPSGMALIVVTYPPGKARNQAFAVWSAMTGLGSVFGLIIGGALTSISWEWIFLINVPIGIFIVIAGHYVLGAVEGQRVPLDIWGAILATLGSTALVLGLTSAGKGASNPVFIVAMLVGIASLGAFFITQKHTENGVLPLSLFTRRDRVFTFIAIFLLGAIMTTVAVFVALYVQTILKYTTLRAGLAFIPFAFALALGAATASKISMKWAPRWIILAGCIFMVIGFGWGTAISEESTFWADIFPPTLIIGYGVGLVSIALTLSAVAGVKPIDVGPLTAISLVAQTLGGPIGLAFAGALAQSYTRHHGGADIPVTEMNSVQLHALGEGYLLTLFVCLGLAVVMGILSALFIRFTVPDVVEGQKANEAANDLP</sequence>
<keyword evidence="5 7" id="KW-1133">Transmembrane helix</keyword>
<dbReference type="SUPFAM" id="SSF103473">
    <property type="entry name" value="MFS general substrate transporter"/>
    <property type="match status" value="1"/>
</dbReference>
<name>A0A2W5K4R9_9ACTN</name>
<dbReference type="PANTHER" id="PTHR42718">
    <property type="entry name" value="MAJOR FACILITATOR SUPERFAMILY MULTIDRUG TRANSPORTER MFSC"/>
    <property type="match status" value="1"/>
</dbReference>